<gene>
    <name evidence="2" type="ORF">DWE98_10275</name>
</gene>
<keyword evidence="1" id="KW-0472">Membrane</keyword>
<dbReference type="OrthoDB" id="517560at2"/>
<organism evidence="2 3">
    <name type="scientific">Bosea caraganae</name>
    <dbReference type="NCBI Taxonomy" id="2763117"/>
    <lineage>
        <taxon>Bacteria</taxon>
        <taxon>Pseudomonadati</taxon>
        <taxon>Pseudomonadota</taxon>
        <taxon>Alphaproteobacteria</taxon>
        <taxon>Hyphomicrobiales</taxon>
        <taxon>Boseaceae</taxon>
        <taxon>Bosea</taxon>
    </lineage>
</organism>
<evidence type="ECO:0000313" key="2">
    <source>
        <dbReference type="EMBL" id="RDJ26213.1"/>
    </source>
</evidence>
<feature type="transmembrane region" description="Helical" evidence="1">
    <location>
        <begin position="247"/>
        <end position="265"/>
    </location>
</feature>
<feature type="transmembrane region" description="Helical" evidence="1">
    <location>
        <begin position="297"/>
        <end position="318"/>
    </location>
</feature>
<evidence type="ECO:0000256" key="1">
    <source>
        <dbReference type="SAM" id="Phobius"/>
    </source>
</evidence>
<protein>
    <submittedName>
        <fullName evidence="2">Uncharacterized protein</fullName>
    </submittedName>
</protein>
<keyword evidence="1" id="KW-1133">Transmembrane helix</keyword>
<dbReference type="AlphaFoldDB" id="A0A370L7R6"/>
<feature type="transmembrane region" description="Helical" evidence="1">
    <location>
        <begin position="138"/>
        <end position="166"/>
    </location>
</feature>
<sequence>MLPAKSSGRVDFAALPVLPLLLAVPLAVCLGGRAEAHVKWFAAYNVAAAPTALPEVFSGSFVIIAALSALLILMVYLCDRTIEAVIPADIVENLFAAAKPLSGDILRISLGAFFLCLWTIGGIILTPELKTSSEAISWFQLLFALTTLSWRTVWIAGLGIFVLYGIAIADYGLFHLMDYPLFLGIAAYLIIRSLKIERLRPYALSILYVAMAQTLLWASVEKWAFGAWTMPLLAQHERITLGIDHRIYLILAGFVEFVASFLLLYGRTSQRLVAFTLLVIFLAAVIDFGKIDAVGHSMIIATLAVTIINGNTIINRVLQNHIPSFMIGGSEAVVTYLGYLLLFFTMYYGLHGLIYGSLG</sequence>
<feature type="transmembrane region" description="Helical" evidence="1">
    <location>
        <begin position="105"/>
        <end position="126"/>
    </location>
</feature>
<feature type="transmembrane region" description="Helical" evidence="1">
    <location>
        <begin position="172"/>
        <end position="190"/>
    </location>
</feature>
<dbReference type="EMBL" id="QQTP01000004">
    <property type="protein sequence ID" value="RDJ26213.1"/>
    <property type="molecule type" value="Genomic_DNA"/>
</dbReference>
<keyword evidence="3" id="KW-1185">Reference proteome</keyword>
<evidence type="ECO:0000313" key="3">
    <source>
        <dbReference type="Proteomes" id="UP000255207"/>
    </source>
</evidence>
<name>A0A370L7R6_9HYPH</name>
<reference evidence="3" key="1">
    <citation type="submission" date="2018-07" db="EMBL/GenBank/DDBJ databases">
        <authorList>
            <person name="Safronova V.I."/>
            <person name="Chirak E.R."/>
            <person name="Sazanova A.L."/>
        </authorList>
    </citation>
    <scope>NUCLEOTIDE SEQUENCE [LARGE SCALE GENOMIC DNA]</scope>
    <source>
        <strain evidence="3">RCAM04685</strain>
    </source>
</reference>
<dbReference type="Proteomes" id="UP000255207">
    <property type="component" value="Unassembled WGS sequence"/>
</dbReference>
<feature type="transmembrane region" description="Helical" evidence="1">
    <location>
        <begin position="330"/>
        <end position="350"/>
    </location>
</feature>
<proteinExistence type="predicted"/>
<feature type="transmembrane region" description="Helical" evidence="1">
    <location>
        <begin position="272"/>
        <end position="291"/>
    </location>
</feature>
<feature type="transmembrane region" description="Helical" evidence="1">
    <location>
        <begin position="52"/>
        <end position="77"/>
    </location>
</feature>
<dbReference type="RefSeq" id="WP_114829121.1">
    <property type="nucleotide sequence ID" value="NZ_QQTO01000022.1"/>
</dbReference>
<accession>A0A370L7R6</accession>
<feature type="transmembrane region" description="Helical" evidence="1">
    <location>
        <begin position="12"/>
        <end position="31"/>
    </location>
</feature>
<comment type="caution">
    <text evidence="2">The sequence shown here is derived from an EMBL/GenBank/DDBJ whole genome shotgun (WGS) entry which is preliminary data.</text>
</comment>
<keyword evidence="1" id="KW-0812">Transmembrane</keyword>
<feature type="transmembrane region" description="Helical" evidence="1">
    <location>
        <begin position="202"/>
        <end position="220"/>
    </location>
</feature>